<dbReference type="AlphaFoldDB" id="A0A7J9M029"/>
<organism evidence="1 2">
    <name type="scientific">Gossypium schwendimanii</name>
    <name type="common">Cotton</name>
    <dbReference type="NCBI Taxonomy" id="34291"/>
    <lineage>
        <taxon>Eukaryota</taxon>
        <taxon>Viridiplantae</taxon>
        <taxon>Streptophyta</taxon>
        <taxon>Embryophyta</taxon>
        <taxon>Tracheophyta</taxon>
        <taxon>Spermatophyta</taxon>
        <taxon>Magnoliopsida</taxon>
        <taxon>eudicotyledons</taxon>
        <taxon>Gunneridae</taxon>
        <taxon>Pentapetalae</taxon>
        <taxon>rosids</taxon>
        <taxon>malvids</taxon>
        <taxon>Malvales</taxon>
        <taxon>Malvaceae</taxon>
        <taxon>Malvoideae</taxon>
        <taxon>Gossypium</taxon>
    </lineage>
</organism>
<dbReference type="Proteomes" id="UP000593576">
    <property type="component" value="Unassembled WGS sequence"/>
</dbReference>
<evidence type="ECO:0000313" key="2">
    <source>
        <dbReference type="Proteomes" id="UP000593576"/>
    </source>
</evidence>
<keyword evidence="2" id="KW-1185">Reference proteome</keyword>
<comment type="caution">
    <text evidence="1">The sequence shown here is derived from an EMBL/GenBank/DDBJ whole genome shotgun (WGS) entry which is preliminary data.</text>
</comment>
<proteinExistence type="predicted"/>
<accession>A0A7J9M029</accession>
<gene>
    <name evidence="1" type="ORF">Goshw_003320</name>
</gene>
<reference evidence="1 2" key="1">
    <citation type="journal article" date="2019" name="Genome Biol. Evol.">
        <title>Insights into the evolution of the New World diploid cottons (Gossypium, subgenus Houzingenia) based on genome sequencing.</title>
        <authorList>
            <person name="Grover C.E."/>
            <person name="Arick M.A. 2nd"/>
            <person name="Thrash A."/>
            <person name="Conover J.L."/>
            <person name="Sanders W.S."/>
            <person name="Peterson D.G."/>
            <person name="Frelichowski J.E."/>
            <person name="Scheffler J.A."/>
            <person name="Scheffler B.E."/>
            <person name="Wendel J.F."/>
        </authorList>
    </citation>
    <scope>NUCLEOTIDE SEQUENCE [LARGE SCALE GENOMIC DNA]</scope>
    <source>
        <strain evidence="1">1</strain>
        <tissue evidence="1">Leaf</tissue>
    </source>
</reference>
<name>A0A7J9M029_GOSSC</name>
<dbReference type="OrthoDB" id="948551at2759"/>
<sequence>MHFVYVLPSWEGSVADGRVLRDVISRRHRLKVPHDKVQN</sequence>
<protein>
    <submittedName>
        <fullName evidence="1">Uncharacterized protein</fullName>
    </submittedName>
</protein>
<evidence type="ECO:0000313" key="1">
    <source>
        <dbReference type="EMBL" id="MBA0864472.1"/>
    </source>
</evidence>
<dbReference type="EMBL" id="JABFAF010000009">
    <property type="protein sequence ID" value="MBA0864472.1"/>
    <property type="molecule type" value="Genomic_DNA"/>
</dbReference>